<protein>
    <recommendedName>
        <fullName evidence="10">Protein-serine/threonine phosphatase</fullName>
    </recommendedName>
</protein>
<dbReference type="CDD" id="cd14498">
    <property type="entry name" value="DSP"/>
    <property type="match status" value="1"/>
</dbReference>
<sequence>MGAVSSMCCGPQHCDPYCGEDPFKTLGLIDYPEHDEWGRDTDIDKVLPGLYFGGLEGAMDTGYLTKLGITHILNLATYDDRFLEKYYHPNFFQYLVINASDSPTEPIFRHFEETNRFIAQGREAGAVYVHCGAGVSRAPTAVAAYLVAEERVALKDALRFIRKIRPQVSPNEGFLRQLQQYAQEVGQPWDL</sequence>
<dbReference type="PROSITE" id="PS50054">
    <property type="entry name" value="TYR_PHOSPHATASE_DUAL"/>
    <property type="match status" value="1"/>
</dbReference>
<dbReference type="Gene3D" id="3.90.190.10">
    <property type="entry name" value="Protein tyrosine phosphatase superfamily"/>
    <property type="match status" value="1"/>
</dbReference>
<evidence type="ECO:0000256" key="4">
    <source>
        <dbReference type="ARBA" id="ARBA00047761"/>
    </source>
</evidence>
<evidence type="ECO:0000256" key="6">
    <source>
        <dbReference type="PIRSR" id="PIRSR620405-1"/>
    </source>
</evidence>
<dbReference type="GO" id="GO:0004725">
    <property type="term" value="F:protein tyrosine phosphatase activity"/>
    <property type="evidence" value="ECO:0007669"/>
    <property type="project" value="TreeGrafter"/>
</dbReference>
<dbReference type="GO" id="GO:0005829">
    <property type="term" value="C:cytosol"/>
    <property type="evidence" value="ECO:0007669"/>
    <property type="project" value="TreeGrafter"/>
</dbReference>
<evidence type="ECO:0000313" key="9">
    <source>
        <dbReference type="EMBL" id="CAD8657212.1"/>
    </source>
</evidence>
<dbReference type="InterPro" id="IPR020405">
    <property type="entry name" value="Atypical_DUSP_subfamA"/>
</dbReference>
<evidence type="ECO:0000256" key="3">
    <source>
        <dbReference type="ARBA" id="ARBA00022912"/>
    </source>
</evidence>
<dbReference type="InterPro" id="IPR000340">
    <property type="entry name" value="Dual-sp_phosphatase_cat-dom"/>
</dbReference>
<dbReference type="InterPro" id="IPR000387">
    <property type="entry name" value="Tyr_Pase_dom"/>
</dbReference>
<dbReference type="InterPro" id="IPR020422">
    <property type="entry name" value="TYR_PHOSPHATASE_DUAL_dom"/>
</dbReference>
<evidence type="ECO:0000259" key="7">
    <source>
        <dbReference type="PROSITE" id="PS50054"/>
    </source>
</evidence>
<dbReference type="InterPro" id="IPR029021">
    <property type="entry name" value="Prot-tyrosine_phosphatase-like"/>
</dbReference>
<dbReference type="GO" id="GO:0007165">
    <property type="term" value="P:signal transduction"/>
    <property type="evidence" value="ECO:0007669"/>
    <property type="project" value="TreeGrafter"/>
</dbReference>
<dbReference type="Pfam" id="PF00782">
    <property type="entry name" value="DSPc"/>
    <property type="match status" value="1"/>
</dbReference>
<dbReference type="PANTHER" id="PTHR45948">
    <property type="entry name" value="DUAL SPECIFICITY PROTEIN PHOSPHATASE DDB_G0269404-RELATED"/>
    <property type="match status" value="1"/>
</dbReference>
<dbReference type="AlphaFoldDB" id="A0A7S0QWM5"/>
<reference evidence="9" key="1">
    <citation type="submission" date="2021-01" db="EMBL/GenBank/DDBJ databases">
        <authorList>
            <person name="Corre E."/>
            <person name="Pelletier E."/>
            <person name="Niang G."/>
            <person name="Scheremetjew M."/>
            <person name="Finn R."/>
            <person name="Kale V."/>
            <person name="Holt S."/>
            <person name="Cochrane G."/>
            <person name="Meng A."/>
            <person name="Brown T."/>
            <person name="Cohen L."/>
        </authorList>
    </citation>
    <scope>NUCLEOTIDE SEQUENCE</scope>
    <source>
        <strain evidence="9">CCAP979/52</strain>
    </source>
</reference>
<dbReference type="SMART" id="SM00195">
    <property type="entry name" value="DSPc"/>
    <property type="match status" value="1"/>
</dbReference>
<evidence type="ECO:0000259" key="8">
    <source>
        <dbReference type="PROSITE" id="PS50056"/>
    </source>
</evidence>
<feature type="domain" description="Tyrosine-protein phosphatase" evidence="7">
    <location>
        <begin position="42"/>
        <end position="187"/>
    </location>
</feature>
<organism evidence="9">
    <name type="scientific">Cryptomonas curvata</name>
    <dbReference type="NCBI Taxonomy" id="233186"/>
    <lineage>
        <taxon>Eukaryota</taxon>
        <taxon>Cryptophyceae</taxon>
        <taxon>Cryptomonadales</taxon>
        <taxon>Cryptomonadaceae</taxon>
        <taxon>Cryptomonas</taxon>
    </lineage>
</organism>
<feature type="active site" description="Phosphocysteine intermediate" evidence="6">
    <location>
        <position position="131"/>
    </location>
</feature>
<dbReference type="EMBL" id="HBEZ01054841">
    <property type="protein sequence ID" value="CAD8657212.1"/>
    <property type="molecule type" value="Transcribed_RNA"/>
</dbReference>
<keyword evidence="2" id="KW-0378">Hydrolase</keyword>
<dbReference type="PROSITE" id="PS50056">
    <property type="entry name" value="TYR_PHOSPHATASE_2"/>
    <property type="match status" value="1"/>
</dbReference>
<dbReference type="PANTHER" id="PTHR45948:SF2">
    <property type="entry name" value="DUAL SPECIFICITY PROTEIN PHOSPHATASE"/>
    <property type="match status" value="1"/>
</dbReference>
<comment type="catalytic activity">
    <reaction evidence="5">
        <text>O-phospho-L-threonyl-[protein] + H2O = L-threonyl-[protein] + phosphate</text>
        <dbReference type="Rhea" id="RHEA:47004"/>
        <dbReference type="Rhea" id="RHEA-COMP:11060"/>
        <dbReference type="Rhea" id="RHEA-COMP:11605"/>
        <dbReference type="ChEBI" id="CHEBI:15377"/>
        <dbReference type="ChEBI" id="CHEBI:30013"/>
        <dbReference type="ChEBI" id="CHEBI:43474"/>
        <dbReference type="ChEBI" id="CHEBI:61977"/>
        <dbReference type="EC" id="3.1.3.16"/>
    </reaction>
</comment>
<dbReference type="GO" id="GO:0004722">
    <property type="term" value="F:protein serine/threonine phosphatase activity"/>
    <property type="evidence" value="ECO:0007669"/>
    <property type="project" value="UniProtKB-EC"/>
</dbReference>
<evidence type="ECO:0000256" key="2">
    <source>
        <dbReference type="ARBA" id="ARBA00022801"/>
    </source>
</evidence>
<dbReference type="InterPro" id="IPR003595">
    <property type="entry name" value="Tyr_Pase_cat"/>
</dbReference>
<name>A0A7S0QWM5_9CRYP</name>
<dbReference type="PRINTS" id="PR01909">
    <property type="entry name" value="ADSPHPHTASEA"/>
</dbReference>
<dbReference type="SMART" id="SM00404">
    <property type="entry name" value="PTPc_motif"/>
    <property type="match status" value="1"/>
</dbReference>
<dbReference type="PRINTS" id="PR01908">
    <property type="entry name" value="ADSPHPHTASE"/>
</dbReference>
<dbReference type="SUPFAM" id="SSF52799">
    <property type="entry name" value="(Phosphotyrosine protein) phosphatases II"/>
    <property type="match status" value="1"/>
</dbReference>
<evidence type="ECO:0008006" key="10">
    <source>
        <dbReference type="Google" id="ProtNLM"/>
    </source>
</evidence>
<comment type="catalytic activity">
    <reaction evidence="4">
        <text>O-phospho-L-seryl-[protein] + H2O = L-seryl-[protein] + phosphate</text>
        <dbReference type="Rhea" id="RHEA:20629"/>
        <dbReference type="Rhea" id="RHEA-COMP:9863"/>
        <dbReference type="Rhea" id="RHEA-COMP:11604"/>
        <dbReference type="ChEBI" id="CHEBI:15377"/>
        <dbReference type="ChEBI" id="CHEBI:29999"/>
        <dbReference type="ChEBI" id="CHEBI:43474"/>
        <dbReference type="ChEBI" id="CHEBI:83421"/>
        <dbReference type="EC" id="3.1.3.16"/>
    </reaction>
</comment>
<evidence type="ECO:0000256" key="1">
    <source>
        <dbReference type="ARBA" id="ARBA00008601"/>
    </source>
</evidence>
<dbReference type="GO" id="GO:0008138">
    <property type="term" value="F:protein tyrosine/serine/threonine phosphatase activity"/>
    <property type="evidence" value="ECO:0007669"/>
    <property type="project" value="InterPro"/>
</dbReference>
<gene>
    <name evidence="9" type="ORF">CCUR1050_LOCUS30101</name>
</gene>
<keyword evidence="3" id="KW-0904">Protein phosphatase</keyword>
<feature type="domain" description="Tyrosine specific protein phosphatases" evidence="8">
    <location>
        <begin position="109"/>
        <end position="166"/>
    </location>
</feature>
<evidence type="ECO:0000256" key="5">
    <source>
        <dbReference type="ARBA" id="ARBA00048336"/>
    </source>
</evidence>
<comment type="similarity">
    <text evidence="1">Belongs to the protein-tyrosine phosphatase family. Non-receptor class dual specificity subfamily.</text>
</comment>
<accession>A0A7S0QWM5</accession>
<proteinExistence type="inferred from homology"/>